<dbReference type="AlphaFoldDB" id="A0A7Y0AHM4"/>
<reference evidence="1 2" key="1">
    <citation type="submission" date="2020-04" db="EMBL/GenBank/DDBJ databases">
        <title>Hymenobacter polaris sp. nov., isolated from Arctic soil.</title>
        <authorList>
            <person name="Dahal R.H."/>
        </authorList>
    </citation>
    <scope>NUCLEOTIDE SEQUENCE [LARGE SCALE GENOMIC DNA]</scope>
    <source>
        <strain evidence="1 2">RP-2-7</strain>
    </source>
</reference>
<proteinExistence type="predicted"/>
<dbReference type="RefSeq" id="WP_169533191.1">
    <property type="nucleotide sequence ID" value="NZ_JABBGH010000003.1"/>
</dbReference>
<organism evidence="1 2">
    <name type="scientific">Hymenobacter polaris</name>
    <dbReference type="NCBI Taxonomy" id="2682546"/>
    <lineage>
        <taxon>Bacteria</taxon>
        <taxon>Pseudomonadati</taxon>
        <taxon>Bacteroidota</taxon>
        <taxon>Cytophagia</taxon>
        <taxon>Cytophagales</taxon>
        <taxon>Hymenobacteraceae</taxon>
        <taxon>Hymenobacter</taxon>
    </lineage>
</organism>
<dbReference type="Proteomes" id="UP000559626">
    <property type="component" value="Unassembled WGS sequence"/>
</dbReference>
<gene>
    <name evidence="1" type="ORF">HHL22_20215</name>
</gene>
<evidence type="ECO:0000313" key="2">
    <source>
        <dbReference type="Proteomes" id="UP000559626"/>
    </source>
</evidence>
<dbReference type="PROSITE" id="PS51257">
    <property type="entry name" value="PROKAR_LIPOPROTEIN"/>
    <property type="match status" value="1"/>
</dbReference>
<name>A0A7Y0AHM4_9BACT</name>
<comment type="caution">
    <text evidence="1">The sequence shown here is derived from an EMBL/GenBank/DDBJ whole genome shotgun (WGS) entry which is preliminary data.</text>
</comment>
<sequence>MNKHLLFSGGILLAAGLGAGCSKGPDLRAAASIKSFVTYTLDGRTMSGTAKVSLKPASGTGGVDSLFLNTYAQTSMGAEEYIHLAFYKLASQSDIQYKLATIYINLANSTSFYFDSPHAATLTQTSPGKWAGTFAGSRVDKLGRVLGSVTNGVFTEIAQ</sequence>
<accession>A0A7Y0AHM4</accession>
<evidence type="ECO:0000313" key="1">
    <source>
        <dbReference type="EMBL" id="NML67533.1"/>
    </source>
</evidence>
<dbReference type="EMBL" id="JABBGH010000003">
    <property type="protein sequence ID" value="NML67533.1"/>
    <property type="molecule type" value="Genomic_DNA"/>
</dbReference>
<protein>
    <submittedName>
        <fullName evidence="1">Uncharacterized protein</fullName>
    </submittedName>
</protein>
<keyword evidence="2" id="KW-1185">Reference proteome</keyword>